<organism evidence="1 2">
    <name type="scientific">Thalassotalea nanhaiensis</name>
    <dbReference type="NCBI Taxonomy" id="3065648"/>
    <lineage>
        <taxon>Bacteria</taxon>
        <taxon>Pseudomonadati</taxon>
        <taxon>Pseudomonadota</taxon>
        <taxon>Gammaproteobacteria</taxon>
        <taxon>Alteromonadales</taxon>
        <taxon>Colwelliaceae</taxon>
        <taxon>Thalassotalea</taxon>
    </lineage>
</organism>
<dbReference type="PANTHER" id="PTHR37943:SF1">
    <property type="entry name" value="PROTEIN VES"/>
    <property type="match status" value="1"/>
</dbReference>
<dbReference type="RefSeq" id="WP_348389133.1">
    <property type="nucleotide sequence ID" value="NZ_CP134146.1"/>
</dbReference>
<dbReference type="CDD" id="cd20293">
    <property type="entry name" value="cupin_HutD_N"/>
    <property type="match status" value="1"/>
</dbReference>
<proteinExistence type="predicted"/>
<evidence type="ECO:0000313" key="1">
    <source>
        <dbReference type="EMBL" id="WNC69991.1"/>
    </source>
</evidence>
<protein>
    <submittedName>
        <fullName evidence="1">HutD family protein</fullName>
    </submittedName>
</protein>
<dbReference type="SUPFAM" id="SSF51182">
    <property type="entry name" value="RmlC-like cupins"/>
    <property type="match status" value="1"/>
</dbReference>
<keyword evidence="2" id="KW-1185">Reference proteome</keyword>
<dbReference type="Gene3D" id="2.60.120.10">
    <property type="entry name" value="Jelly Rolls"/>
    <property type="match status" value="1"/>
</dbReference>
<gene>
    <name evidence="1" type="ORF">RI845_07590</name>
</gene>
<dbReference type="InterPro" id="IPR011051">
    <property type="entry name" value="RmlC_Cupin_sf"/>
</dbReference>
<dbReference type="EMBL" id="CP134146">
    <property type="protein sequence ID" value="WNC69991.1"/>
    <property type="molecule type" value="Genomic_DNA"/>
</dbReference>
<accession>A0ABY9TM86</accession>
<evidence type="ECO:0000313" key="2">
    <source>
        <dbReference type="Proteomes" id="UP001248581"/>
    </source>
</evidence>
<name>A0ABY9TM86_9GAMM</name>
<sequence length="196" mass="21723">MINIISPNTFSTTLWKNGKGETTELAISPNSTIDEFQWRLSIASVSEDGVFSDFRGYCRNLILLSGNGITLTHTNTVTQETKIDNLSQALSFSTFDGGCETYGVLTSGAIKDFNLMHNPKHYSALVKPLNSQQTIEIDEADICFVFPLNNEAVLVNNNTQEEITLPQGHLMKLISPQTSNYVLTGEQLIVIYLNKL</sequence>
<dbReference type="Pfam" id="PF05962">
    <property type="entry name" value="HutD"/>
    <property type="match status" value="1"/>
</dbReference>
<reference evidence="2" key="1">
    <citation type="submission" date="2023-09" db="EMBL/GenBank/DDBJ databases">
        <authorList>
            <person name="Li S."/>
            <person name="Li X."/>
            <person name="Zhang C."/>
            <person name="Zhao Z."/>
        </authorList>
    </citation>
    <scope>NUCLEOTIDE SEQUENCE [LARGE SCALE GENOMIC DNA]</scope>
    <source>
        <strain evidence="2">SQ345</strain>
    </source>
</reference>
<dbReference type="InterPro" id="IPR014710">
    <property type="entry name" value="RmlC-like_jellyroll"/>
</dbReference>
<dbReference type="InterPro" id="IPR010282">
    <property type="entry name" value="Uncharacterised_HutD/Ves"/>
</dbReference>
<dbReference type="PANTHER" id="PTHR37943">
    <property type="entry name" value="PROTEIN VES"/>
    <property type="match status" value="1"/>
</dbReference>
<dbReference type="Proteomes" id="UP001248581">
    <property type="component" value="Chromosome"/>
</dbReference>